<evidence type="ECO:0000256" key="5">
    <source>
        <dbReference type="HAMAP-Rule" id="MF_02126"/>
    </source>
</evidence>
<dbReference type="NCBIfam" id="TIGR03534">
    <property type="entry name" value="RF_mod_PrmC"/>
    <property type="match status" value="1"/>
</dbReference>
<dbReference type="InterPro" id="IPR029063">
    <property type="entry name" value="SAM-dependent_MTases_sf"/>
</dbReference>
<dbReference type="AlphaFoldDB" id="A0AAJ4D4A1"/>
<name>A0AAJ4D4A1_9BACI</name>
<keyword evidence="1 5" id="KW-0489">Methyltransferase</keyword>
<dbReference type="PROSITE" id="PS00092">
    <property type="entry name" value="N6_MTASE"/>
    <property type="match status" value="1"/>
</dbReference>
<dbReference type="PANTHER" id="PTHR18895:SF74">
    <property type="entry name" value="MTRF1L RELEASE FACTOR GLUTAMINE METHYLTRANSFERASE"/>
    <property type="match status" value="1"/>
</dbReference>
<dbReference type="InterPro" id="IPR004556">
    <property type="entry name" value="HemK-like"/>
</dbReference>
<protein>
    <recommendedName>
        <fullName evidence="5">Release factor glutamine methyltransferase</fullName>
        <shortName evidence="5">RF MTase</shortName>
        <ecNumber evidence="5">2.1.1.297</ecNumber>
    </recommendedName>
    <alternativeName>
        <fullName evidence="5">N5-glutamine methyltransferase PrmC</fullName>
    </alternativeName>
    <alternativeName>
        <fullName evidence="5">Protein-(glutamine-N5) MTase PrmC</fullName>
    </alternativeName>
    <alternativeName>
        <fullName evidence="5">Protein-glutamine N-methyltransferase PrmC</fullName>
    </alternativeName>
</protein>
<evidence type="ECO:0000256" key="1">
    <source>
        <dbReference type="ARBA" id="ARBA00022603"/>
    </source>
</evidence>
<evidence type="ECO:0000256" key="4">
    <source>
        <dbReference type="ARBA" id="ARBA00048391"/>
    </source>
</evidence>
<dbReference type="Proteomes" id="UP000288675">
    <property type="component" value="Chromosome"/>
</dbReference>
<dbReference type="InterPro" id="IPR019874">
    <property type="entry name" value="RF_methyltr_PrmC"/>
</dbReference>
<gene>
    <name evidence="5 8" type="primary">prmC</name>
    <name evidence="8" type="ORF">EQZ20_22520</name>
</gene>
<reference evidence="8 9" key="1">
    <citation type="submission" date="2019-01" db="EMBL/GenBank/DDBJ databases">
        <title>Genome sequence of Bacillus glycinifermentans SRCM103574.</title>
        <authorList>
            <person name="Kong H.-J."/>
            <person name="Jeong S.-Y."/>
            <person name="Jeong D.-Y."/>
        </authorList>
    </citation>
    <scope>NUCLEOTIDE SEQUENCE [LARGE SCALE GENOMIC DNA]</scope>
    <source>
        <strain evidence="8 9">SRCM103574</strain>
    </source>
</reference>
<feature type="binding site" evidence="5">
    <location>
        <position position="190"/>
    </location>
    <ligand>
        <name>S-adenosyl-L-methionine</name>
        <dbReference type="ChEBI" id="CHEBI:59789"/>
    </ligand>
</feature>
<dbReference type="EMBL" id="CP035232">
    <property type="protein sequence ID" value="QAT67378.1"/>
    <property type="molecule type" value="Genomic_DNA"/>
</dbReference>
<dbReference type="HAMAP" id="MF_02126">
    <property type="entry name" value="RF_methyltr_PrmC"/>
    <property type="match status" value="1"/>
</dbReference>
<keyword evidence="2 5" id="KW-0808">Transferase</keyword>
<evidence type="ECO:0000256" key="3">
    <source>
        <dbReference type="ARBA" id="ARBA00022691"/>
    </source>
</evidence>
<dbReference type="Gene3D" id="3.40.50.150">
    <property type="entry name" value="Vaccinia Virus protein VP39"/>
    <property type="match status" value="1"/>
</dbReference>
<keyword evidence="3 5" id="KW-0949">S-adenosyl-L-methionine</keyword>
<dbReference type="EC" id="2.1.1.297" evidence="5"/>
<comment type="function">
    <text evidence="5">Methylates the class 1 translation termination release factors RF1/PrfA and RF2/PrfB on the glutamine residue of the universally conserved GGQ motif.</text>
</comment>
<dbReference type="InterPro" id="IPR040758">
    <property type="entry name" value="PrmC_N"/>
</dbReference>
<dbReference type="GO" id="GO:0032259">
    <property type="term" value="P:methylation"/>
    <property type="evidence" value="ECO:0007669"/>
    <property type="project" value="UniProtKB-KW"/>
</dbReference>
<evidence type="ECO:0000313" key="9">
    <source>
        <dbReference type="Proteomes" id="UP000288675"/>
    </source>
</evidence>
<dbReference type="CDD" id="cd02440">
    <property type="entry name" value="AdoMet_MTases"/>
    <property type="match status" value="1"/>
</dbReference>
<accession>A0AAJ4D4A1</accession>
<organism evidence="8 9">
    <name type="scientific">Bacillus glycinifermentans</name>
    <dbReference type="NCBI Taxonomy" id="1664069"/>
    <lineage>
        <taxon>Bacteria</taxon>
        <taxon>Bacillati</taxon>
        <taxon>Bacillota</taxon>
        <taxon>Bacilli</taxon>
        <taxon>Bacillales</taxon>
        <taxon>Bacillaceae</taxon>
        <taxon>Bacillus</taxon>
    </lineage>
</organism>
<feature type="binding site" evidence="5">
    <location>
        <position position="146"/>
    </location>
    <ligand>
        <name>S-adenosyl-L-methionine</name>
        <dbReference type="ChEBI" id="CHEBI:59789"/>
    </ligand>
</feature>
<dbReference type="RefSeq" id="WP_046130296.1">
    <property type="nucleotide sequence ID" value="NZ_CP035232.1"/>
</dbReference>
<sequence length="293" mass="32471">MKTVFEALKWASSYLIEAGRDQNAAEILLTDQLNIDRSKLLASFHDVISESDFLKFKKSVELHRQGVPVQYITGKESFYGREFSVNEHVLIPRPETEEVVEAVLSEAERVFPGTERLKAVDVGTGSGAIAVTLALESPRFSVTATDISEQALSTARHNACRLGAKVDFIGGDLLEPLIKQNKKADVIVSNPPYISEEDMRTLSDVVRLHEPAGALTDGADGLQFYKRFMKEIPFVIGDKALVVFEIGWTQGSAVRDMFHRFFPDADVQVKKDLNGKDRIVCAAIEKGRMSPAQ</sequence>
<comment type="similarity">
    <text evidence="5">Belongs to the protein N5-glutamine methyltransferase family. PrmC subfamily.</text>
</comment>
<dbReference type="PANTHER" id="PTHR18895">
    <property type="entry name" value="HEMK METHYLTRANSFERASE"/>
    <property type="match status" value="1"/>
</dbReference>
<evidence type="ECO:0000256" key="2">
    <source>
        <dbReference type="ARBA" id="ARBA00022679"/>
    </source>
</evidence>
<dbReference type="GO" id="GO:0102559">
    <property type="term" value="F:peptide chain release factor N(5)-glutamine methyltransferase activity"/>
    <property type="evidence" value="ECO:0007669"/>
    <property type="project" value="UniProtKB-EC"/>
</dbReference>
<comment type="caution">
    <text evidence="5">Lacks conserved residue(s) required for the propagation of feature annotation.</text>
</comment>
<feature type="domain" description="Release factor glutamine methyltransferase N-terminal" evidence="7">
    <location>
        <begin position="6"/>
        <end position="74"/>
    </location>
</feature>
<dbReference type="GO" id="GO:0003676">
    <property type="term" value="F:nucleic acid binding"/>
    <property type="evidence" value="ECO:0007669"/>
    <property type="project" value="InterPro"/>
</dbReference>
<dbReference type="InterPro" id="IPR007848">
    <property type="entry name" value="Small_mtfrase_dom"/>
</dbReference>
<dbReference type="Gene3D" id="1.10.8.10">
    <property type="entry name" value="DNA helicase RuvA subunit, C-terminal domain"/>
    <property type="match status" value="1"/>
</dbReference>
<feature type="binding site" evidence="5">
    <location>
        <begin position="123"/>
        <end position="127"/>
    </location>
    <ligand>
        <name>S-adenosyl-L-methionine</name>
        <dbReference type="ChEBI" id="CHEBI:59789"/>
    </ligand>
</feature>
<dbReference type="GeneID" id="82855450"/>
<feature type="domain" description="Methyltransferase small" evidence="6">
    <location>
        <begin position="115"/>
        <end position="199"/>
    </location>
</feature>
<feature type="binding site" evidence="5">
    <location>
        <begin position="190"/>
        <end position="193"/>
    </location>
    <ligand>
        <name>substrate</name>
    </ligand>
</feature>
<evidence type="ECO:0000259" key="6">
    <source>
        <dbReference type="Pfam" id="PF05175"/>
    </source>
</evidence>
<dbReference type="NCBIfam" id="TIGR00536">
    <property type="entry name" value="hemK_fam"/>
    <property type="match status" value="1"/>
</dbReference>
<dbReference type="Pfam" id="PF05175">
    <property type="entry name" value="MTS"/>
    <property type="match status" value="1"/>
</dbReference>
<dbReference type="SUPFAM" id="SSF53335">
    <property type="entry name" value="S-adenosyl-L-methionine-dependent methyltransferases"/>
    <property type="match status" value="1"/>
</dbReference>
<evidence type="ECO:0000259" key="7">
    <source>
        <dbReference type="Pfam" id="PF17827"/>
    </source>
</evidence>
<dbReference type="Pfam" id="PF17827">
    <property type="entry name" value="PrmC_N"/>
    <property type="match status" value="1"/>
</dbReference>
<dbReference type="KEGG" id="bgy:BGLY_4352"/>
<dbReference type="InterPro" id="IPR050320">
    <property type="entry name" value="N5-glutamine_MTase"/>
</dbReference>
<evidence type="ECO:0000313" key="8">
    <source>
        <dbReference type="EMBL" id="QAT67378.1"/>
    </source>
</evidence>
<comment type="catalytic activity">
    <reaction evidence="4 5">
        <text>L-glutaminyl-[peptide chain release factor] + S-adenosyl-L-methionine = N(5)-methyl-L-glutaminyl-[peptide chain release factor] + S-adenosyl-L-homocysteine + H(+)</text>
        <dbReference type="Rhea" id="RHEA:42896"/>
        <dbReference type="Rhea" id="RHEA-COMP:10271"/>
        <dbReference type="Rhea" id="RHEA-COMP:10272"/>
        <dbReference type="ChEBI" id="CHEBI:15378"/>
        <dbReference type="ChEBI" id="CHEBI:30011"/>
        <dbReference type="ChEBI" id="CHEBI:57856"/>
        <dbReference type="ChEBI" id="CHEBI:59789"/>
        <dbReference type="ChEBI" id="CHEBI:61891"/>
        <dbReference type="EC" id="2.1.1.297"/>
    </reaction>
</comment>
<proteinExistence type="inferred from homology"/>
<dbReference type="InterPro" id="IPR002052">
    <property type="entry name" value="DNA_methylase_N6_adenine_CS"/>
</dbReference>